<organism evidence="1 2">
    <name type="scientific">Ruminobacter amylophilus</name>
    <dbReference type="NCBI Taxonomy" id="867"/>
    <lineage>
        <taxon>Bacteria</taxon>
        <taxon>Pseudomonadati</taxon>
        <taxon>Pseudomonadota</taxon>
        <taxon>Gammaproteobacteria</taxon>
        <taxon>Aeromonadales</taxon>
        <taxon>Succinivibrionaceae</taxon>
        <taxon>Ruminobacter</taxon>
    </lineage>
</organism>
<gene>
    <name evidence="1" type="ORF">SAMN02910344_01279</name>
</gene>
<keyword evidence="2" id="KW-1185">Reference proteome</keyword>
<sequence>MRYSDNRIIKTGDLVCLKGKQLGVVGCVIDNDDYTDEFPKSDYAYLERGIMLTLSNGNVLYLEEYIEDLVLISRGKEEDIPRYDPDDSW</sequence>
<dbReference type="AlphaFoldDB" id="A0A662ZHC7"/>
<dbReference type="EMBL" id="FOXF01000020">
    <property type="protein sequence ID" value="SFP39577.1"/>
    <property type="molecule type" value="Genomic_DNA"/>
</dbReference>
<protein>
    <submittedName>
        <fullName evidence="1">Uncharacterized protein</fullName>
    </submittedName>
</protein>
<dbReference type="OrthoDB" id="9135677at2"/>
<name>A0A662ZHC7_9GAMM</name>
<reference evidence="1 2" key="1">
    <citation type="submission" date="2016-10" db="EMBL/GenBank/DDBJ databases">
        <authorList>
            <person name="Varghese N."/>
            <person name="Submissions S."/>
        </authorList>
    </citation>
    <scope>NUCLEOTIDE SEQUENCE [LARGE SCALE GENOMIC DNA]</scope>
    <source>
        <strain evidence="1 2">DSM 1361</strain>
    </source>
</reference>
<evidence type="ECO:0000313" key="1">
    <source>
        <dbReference type="EMBL" id="SFP39577.1"/>
    </source>
</evidence>
<accession>A0A662ZHC7</accession>
<proteinExistence type="predicted"/>
<dbReference type="Proteomes" id="UP000243745">
    <property type="component" value="Unassembled WGS sequence"/>
</dbReference>
<evidence type="ECO:0000313" key="2">
    <source>
        <dbReference type="Proteomes" id="UP000243745"/>
    </source>
</evidence>
<dbReference type="RefSeq" id="WP_031579246.1">
    <property type="nucleotide sequence ID" value="NZ_FOXF01000020.1"/>
</dbReference>